<evidence type="ECO:0000313" key="1">
    <source>
        <dbReference type="EMBL" id="KAH8483862.1"/>
    </source>
</evidence>
<dbReference type="Proteomes" id="UP000807159">
    <property type="component" value="Chromosome 17"/>
</dbReference>
<proteinExistence type="predicted"/>
<dbReference type="AlphaFoldDB" id="A0A8T2WTW4"/>
<name>A0A8T2WTW4_POPDE</name>
<accession>A0A8T2WTW4</accession>
<dbReference type="EMBL" id="JACEGQ020000017">
    <property type="protein sequence ID" value="KAH8483862.1"/>
    <property type="molecule type" value="Genomic_DNA"/>
</dbReference>
<reference evidence="1" key="1">
    <citation type="journal article" date="2021" name="J. Hered.">
        <title>Genome Assembly of Salicaceae Populus deltoides (Eastern Cottonwood) I-69 Based on Nanopore Sequencing and Hi-C Technologies.</title>
        <authorList>
            <person name="Bai S."/>
            <person name="Wu H."/>
            <person name="Zhang J."/>
            <person name="Pan Z."/>
            <person name="Zhao W."/>
            <person name="Li Z."/>
            <person name="Tong C."/>
        </authorList>
    </citation>
    <scope>NUCLEOTIDE SEQUENCE</scope>
    <source>
        <tissue evidence="1">Leaf</tissue>
    </source>
</reference>
<protein>
    <submittedName>
        <fullName evidence="1">Uncharacterized protein</fullName>
    </submittedName>
</protein>
<dbReference type="Gene3D" id="3.90.1410.10">
    <property type="entry name" value="set domain protein methyltransferase, domain 1"/>
    <property type="match status" value="1"/>
</dbReference>
<evidence type="ECO:0000313" key="2">
    <source>
        <dbReference type="Proteomes" id="UP000807159"/>
    </source>
</evidence>
<sequence length="178" mass="19975">MEFTCLHNKCISPSLTVLSRVSISFSNLPKRAVSFYRRRRNLCFATLVDGKRTSEVVSKRGGEEEDEFGDLKSWMHKNGLPPCKVVLKERPSHDNKLRPIHYVAASEDLQASDVAVSVPNSLVVTLERVLGNETLGKVECFQHFFDCVLCWGFSCGECSLLISCSQLVCCELRKVKMG</sequence>
<gene>
    <name evidence="1" type="ORF">H0E87_028323</name>
</gene>
<organism evidence="1 2">
    <name type="scientific">Populus deltoides</name>
    <name type="common">Eastern poplar</name>
    <name type="synonym">Eastern cottonwood</name>
    <dbReference type="NCBI Taxonomy" id="3696"/>
    <lineage>
        <taxon>Eukaryota</taxon>
        <taxon>Viridiplantae</taxon>
        <taxon>Streptophyta</taxon>
        <taxon>Embryophyta</taxon>
        <taxon>Tracheophyta</taxon>
        <taxon>Spermatophyta</taxon>
        <taxon>Magnoliopsida</taxon>
        <taxon>eudicotyledons</taxon>
        <taxon>Gunneridae</taxon>
        <taxon>Pentapetalae</taxon>
        <taxon>rosids</taxon>
        <taxon>fabids</taxon>
        <taxon>Malpighiales</taxon>
        <taxon>Salicaceae</taxon>
        <taxon>Saliceae</taxon>
        <taxon>Populus</taxon>
    </lineage>
</organism>
<comment type="caution">
    <text evidence="1">The sequence shown here is derived from an EMBL/GenBank/DDBJ whole genome shotgun (WGS) entry which is preliminary data.</text>
</comment>
<keyword evidence="2" id="KW-1185">Reference proteome</keyword>